<dbReference type="OrthoDB" id="5851615at2759"/>
<evidence type="ECO:0000313" key="3">
    <source>
        <dbReference type="Proteomes" id="UP000050761"/>
    </source>
</evidence>
<accession>A0A183GL69</accession>
<evidence type="ECO:0000256" key="1">
    <source>
        <dbReference type="SAM" id="MobiDB-lite"/>
    </source>
</evidence>
<evidence type="ECO:0000313" key="2">
    <source>
        <dbReference type="EMBL" id="VDP38818.1"/>
    </source>
</evidence>
<reference evidence="4" key="2">
    <citation type="submission" date="2019-09" db="UniProtKB">
        <authorList>
            <consortium name="WormBaseParasite"/>
        </authorList>
    </citation>
    <scope>IDENTIFICATION</scope>
</reference>
<sequence length="126" mass="14357">MEVARTQDHTNDKNKKLKKPSPDVPGKEVPRELCEYEKKAADEGFILPPQNVKHMGNIDDIAQERKEQIQKEVETIKSDRDKTTVVQNPANLKIHINEKNCVLYETNDAATLDDQEDGDDPLADLY</sequence>
<proteinExistence type="predicted"/>
<gene>
    <name evidence="2" type="ORF">HPBE_LOCUS23438</name>
</gene>
<protein>
    <submittedName>
        <fullName evidence="4">Protein GOLM2</fullName>
    </submittedName>
</protein>
<feature type="compositionally biased region" description="Basic and acidic residues" evidence="1">
    <location>
        <begin position="1"/>
        <end position="14"/>
    </location>
</feature>
<dbReference type="EMBL" id="UZAH01035059">
    <property type="protein sequence ID" value="VDP38818.1"/>
    <property type="molecule type" value="Genomic_DNA"/>
</dbReference>
<dbReference type="AlphaFoldDB" id="A0A183GL69"/>
<organism evidence="3 4">
    <name type="scientific">Heligmosomoides polygyrus</name>
    <name type="common">Parasitic roundworm</name>
    <dbReference type="NCBI Taxonomy" id="6339"/>
    <lineage>
        <taxon>Eukaryota</taxon>
        <taxon>Metazoa</taxon>
        <taxon>Ecdysozoa</taxon>
        <taxon>Nematoda</taxon>
        <taxon>Chromadorea</taxon>
        <taxon>Rhabditida</taxon>
        <taxon>Rhabditina</taxon>
        <taxon>Rhabditomorpha</taxon>
        <taxon>Strongyloidea</taxon>
        <taxon>Heligmosomidae</taxon>
        <taxon>Heligmosomoides</taxon>
    </lineage>
</organism>
<accession>A0A3P8DXK7</accession>
<reference evidence="2 3" key="1">
    <citation type="submission" date="2018-11" db="EMBL/GenBank/DDBJ databases">
        <authorList>
            <consortium name="Pathogen Informatics"/>
        </authorList>
    </citation>
    <scope>NUCLEOTIDE SEQUENCE [LARGE SCALE GENOMIC DNA]</scope>
</reference>
<dbReference type="WBParaSite" id="HPBE_0002343901-mRNA-1">
    <property type="protein sequence ID" value="HPBE_0002343901-mRNA-1"/>
    <property type="gene ID" value="HPBE_0002343901"/>
</dbReference>
<evidence type="ECO:0000313" key="4">
    <source>
        <dbReference type="WBParaSite" id="HPBE_0002343901-mRNA-1"/>
    </source>
</evidence>
<keyword evidence="3" id="KW-1185">Reference proteome</keyword>
<feature type="region of interest" description="Disordered" evidence="1">
    <location>
        <begin position="1"/>
        <end position="29"/>
    </location>
</feature>
<name>A0A183GL69_HELPZ</name>
<dbReference type="Proteomes" id="UP000050761">
    <property type="component" value="Unassembled WGS sequence"/>
</dbReference>